<dbReference type="InterPro" id="IPR036318">
    <property type="entry name" value="FAD-bd_PCMH-like_sf"/>
</dbReference>
<dbReference type="InterPro" id="IPR006094">
    <property type="entry name" value="Oxid_FAD_bind_N"/>
</dbReference>
<dbReference type="GO" id="GO:0016491">
    <property type="term" value="F:oxidoreductase activity"/>
    <property type="evidence" value="ECO:0007669"/>
    <property type="project" value="UniProtKB-KW"/>
</dbReference>
<dbReference type="AlphaFoldDB" id="A0A9P4IPH0"/>
<evidence type="ECO:0000313" key="8">
    <source>
        <dbReference type="Proteomes" id="UP000799772"/>
    </source>
</evidence>
<evidence type="ECO:0000256" key="5">
    <source>
        <dbReference type="SAM" id="SignalP"/>
    </source>
</evidence>
<sequence length="498" mass="53844">MLSSHSVPFLIASFVLATSATSVVDIASYCKLLASKVGHVSYPGSSTYNDSISSYYSGQERQLHPGCVFSPTCAEDVSRFIKLINPGHGYGSYRGPQFALRSGGHMIWTGAANIQGGITVDMGSMNSLQLSEDRKIVSLGSGGIWSEIYPVLDKYNLTVMGGRVPGIGVGGFSTGGGISYLSRRQGWACENIYNYQLVDATGQILEVNERSYPDLWLALKGGSNNYGIVTRIEAPTWEIEGMWGGGLAFNYTPEILAANAKAFSSFMDPKNFDDSADMGMALVFQNPGQVYAVGGDLYYIKPVVNPPIYRPFTAIPSIANTLRLTNVTSLVTEASGSLPPGASRAIDLVFSFRNGDADFYSDLFKIWEDGTEALAHIENLQLVLLIQPQPVSTGKSSLGLPAGETDFVVTVLTAAYANAADDDTVQKGMEDIVVKQEDLCRQKGLYIPYQYLNYADRSQDPIASYGKAEKARLQAVSKKYDLNGFFQSALPGGFKVFP</sequence>
<feature type="signal peptide" evidence="5">
    <location>
        <begin position="1"/>
        <end position="20"/>
    </location>
</feature>
<dbReference type="GO" id="GO:0071949">
    <property type="term" value="F:FAD binding"/>
    <property type="evidence" value="ECO:0007669"/>
    <property type="project" value="InterPro"/>
</dbReference>
<gene>
    <name evidence="7" type="ORF">NA57DRAFT_31336</name>
</gene>
<dbReference type="InterPro" id="IPR016169">
    <property type="entry name" value="FAD-bd_PCMH_sub2"/>
</dbReference>
<dbReference type="PROSITE" id="PS51387">
    <property type="entry name" value="FAD_PCMH"/>
    <property type="match status" value="1"/>
</dbReference>
<proteinExistence type="inferred from homology"/>
<reference evidence="7" key="1">
    <citation type="journal article" date="2020" name="Stud. Mycol.">
        <title>101 Dothideomycetes genomes: a test case for predicting lifestyles and emergence of pathogens.</title>
        <authorList>
            <person name="Haridas S."/>
            <person name="Albert R."/>
            <person name="Binder M."/>
            <person name="Bloem J."/>
            <person name="Labutti K."/>
            <person name="Salamov A."/>
            <person name="Andreopoulos B."/>
            <person name="Baker S."/>
            <person name="Barry K."/>
            <person name="Bills G."/>
            <person name="Bluhm B."/>
            <person name="Cannon C."/>
            <person name="Castanera R."/>
            <person name="Culley D."/>
            <person name="Daum C."/>
            <person name="Ezra D."/>
            <person name="Gonzalez J."/>
            <person name="Henrissat B."/>
            <person name="Kuo A."/>
            <person name="Liang C."/>
            <person name="Lipzen A."/>
            <person name="Lutzoni F."/>
            <person name="Magnuson J."/>
            <person name="Mondo S."/>
            <person name="Nolan M."/>
            <person name="Ohm R."/>
            <person name="Pangilinan J."/>
            <person name="Park H.-J."/>
            <person name="Ramirez L."/>
            <person name="Alfaro M."/>
            <person name="Sun H."/>
            <person name="Tritt A."/>
            <person name="Yoshinaga Y."/>
            <person name="Zwiers L.-H."/>
            <person name="Turgeon B."/>
            <person name="Goodwin S."/>
            <person name="Spatafora J."/>
            <person name="Crous P."/>
            <person name="Grigoriev I."/>
        </authorList>
    </citation>
    <scope>NUCLEOTIDE SEQUENCE</scope>
    <source>
        <strain evidence="7">CBS 133067</strain>
    </source>
</reference>
<dbReference type="PANTHER" id="PTHR42973:SF22">
    <property type="entry name" value="FAD-BINDING PCMH-TYPE DOMAIN-CONTAINING PROTEIN-RELATED"/>
    <property type="match status" value="1"/>
</dbReference>
<organism evidence="7 8">
    <name type="scientific">Rhizodiscina lignyota</name>
    <dbReference type="NCBI Taxonomy" id="1504668"/>
    <lineage>
        <taxon>Eukaryota</taxon>
        <taxon>Fungi</taxon>
        <taxon>Dikarya</taxon>
        <taxon>Ascomycota</taxon>
        <taxon>Pezizomycotina</taxon>
        <taxon>Dothideomycetes</taxon>
        <taxon>Pleosporomycetidae</taxon>
        <taxon>Aulographales</taxon>
        <taxon>Rhizodiscinaceae</taxon>
        <taxon>Rhizodiscina</taxon>
    </lineage>
</organism>
<comment type="similarity">
    <text evidence="1">Belongs to the oxygen-dependent FAD-linked oxidoreductase family.</text>
</comment>
<comment type="caution">
    <text evidence="7">The sequence shown here is derived from an EMBL/GenBank/DDBJ whole genome shotgun (WGS) entry which is preliminary data.</text>
</comment>
<protein>
    <submittedName>
        <fullName evidence="7">FAD-binding domain-containing protein</fullName>
    </submittedName>
</protein>
<keyword evidence="8" id="KW-1185">Reference proteome</keyword>
<dbReference type="EMBL" id="ML978121">
    <property type="protein sequence ID" value="KAF2103683.1"/>
    <property type="molecule type" value="Genomic_DNA"/>
</dbReference>
<keyword evidence="5" id="KW-0732">Signal</keyword>
<dbReference type="InterPro" id="IPR050416">
    <property type="entry name" value="FAD-linked_Oxidoreductase"/>
</dbReference>
<dbReference type="SUPFAM" id="SSF56176">
    <property type="entry name" value="FAD-binding/transporter-associated domain-like"/>
    <property type="match status" value="1"/>
</dbReference>
<dbReference type="Gene3D" id="3.30.465.10">
    <property type="match status" value="1"/>
</dbReference>
<feature type="domain" description="FAD-binding PCMH-type" evidence="6">
    <location>
        <begin position="61"/>
        <end position="239"/>
    </location>
</feature>
<evidence type="ECO:0000313" key="7">
    <source>
        <dbReference type="EMBL" id="KAF2103683.1"/>
    </source>
</evidence>
<dbReference type="Proteomes" id="UP000799772">
    <property type="component" value="Unassembled WGS sequence"/>
</dbReference>
<dbReference type="PANTHER" id="PTHR42973">
    <property type="entry name" value="BINDING OXIDOREDUCTASE, PUTATIVE (AFU_ORTHOLOGUE AFUA_1G17690)-RELATED"/>
    <property type="match status" value="1"/>
</dbReference>
<evidence type="ECO:0000256" key="1">
    <source>
        <dbReference type="ARBA" id="ARBA00005466"/>
    </source>
</evidence>
<keyword evidence="4" id="KW-0560">Oxidoreductase</keyword>
<accession>A0A9P4IPH0</accession>
<evidence type="ECO:0000256" key="4">
    <source>
        <dbReference type="ARBA" id="ARBA00023002"/>
    </source>
</evidence>
<evidence type="ECO:0000259" key="6">
    <source>
        <dbReference type="PROSITE" id="PS51387"/>
    </source>
</evidence>
<keyword evidence="2" id="KW-0285">Flavoprotein</keyword>
<feature type="chain" id="PRO_5040152443" evidence="5">
    <location>
        <begin position="21"/>
        <end position="498"/>
    </location>
</feature>
<evidence type="ECO:0000256" key="2">
    <source>
        <dbReference type="ARBA" id="ARBA00022630"/>
    </source>
</evidence>
<dbReference type="OrthoDB" id="2151789at2759"/>
<evidence type="ECO:0000256" key="3">
    <source>
        <dbReference type="ARBA" id="ARBA00022827"/>
    </source>
</evidence>
<keyword evidence="3" id="KW-0274">FAD</keyword>
<name>A0A9P4IPH0_9PEZI</name>
<dbReference type="Pfam" id="PF01565">
    <property type="entry name" value="FAD_binding_4"/>
    <property type="match status" value="1"/>
</dbReference>
<dbReference type="InterPro" id="IPR016166">
    <property type="entry name" value="FAD-bd_PCMH"/>
</dbReference>